<organism evidence="1 2">
    <name type="scientific">Paenibacillus rigui</name>
    <dbReference type="NCBI Taxonomy" id="554312"/>
    <lineage>
        <taxon>Bacteria</taxon>
        <taxon>Bacillati</taxon>
        <taxon>Bacillota</taxon>
        <taxon>Bacilli</taxon>
        <taxon>Bacillales</taxon>
        <taxon>Paenibacillaceae</taxon>
        <taxon>Paenibacillus</taxon>
    </lineage>
</organism>
<proteinExistence type="predicted"/>
<comment type="caution">
    <text evidence="1">The sequence shown here is derived from an EMBL/GenBank/DDBJ whole genome shotgun (WGS) entry which is preliminary data.</text>
</comment>
<dbReference type="AlphaFoldDB" id="A0A229ULA5"/>
<keyword evidence="2" id="KW-1185">Reference proteome</keyword>
<reference evidence="1 2" key="1">
    <citation type="submission" date="2017-07" db="EMBL/GenBank/DDBJ databases">
        <title>Genome sequencing and assembly of Paenibacillus rigui.</title>
        <authorList>
            <person name="Mayilraj S."/>
        </authorList>
    </citation>
    <scope>NUCLEOTIDE SEQUENCE [LARGE SCALE GENOMIC DNA]</scope>
    <source>
        <strain evidence="1 2">JCM 16352</strain>
    </source>
</reference>
<accession>A0A229ULA5</accession>
<name>A0A229ULA5_9BACL</name>
<dbReference type="EMBL" id="NMQW01000033">
    <property type="protein sequence ID" value="OXM84247.1"/>
    <property type="molecule type" value="Genomic_DNA"/>
</dbReference>
<evidence type="ECO:0000313" key="1">
    <source>
        <dbReference type="EMBL" id="OXM84247.1"/>
    </source>
</evidence>
<gene>
    <name evidence="1" type="ORF">CF651_20895</name>
</gene>
<protein>
    <submittedName>
        <fullName evidence="1">Uncharacterized protein</fullName>
    </submittedName>
</protein>
<sequence length="69" mass="8191">MLNFTPDSINYFYHLLYRMTQQNETKPPKHARHKVILTSQPDTIITGQFLLAEHMCTHKKTQETWAQFA</sequence>
<evidence type="ECO:0000313" key="2">
    <source>
        <dbReference type="Proteomes" id="UP000215509"/>
    </source>
</evidence>
<dbReference type="Proteomes" id="UP000215509">
    <property type="component" value="Unassembled WGS sequence"/>
</dbReference>